<reference evidence="4" key="4">
    <citation type="journal article" date="2015" name="PLoS ONE">
        <title>Comprehensive Evaluation of Toxoplasma gondii VEG and Neospora caninum LIV Genomes with Tachyzoite Stage Transcriptome and Proteome Defines Novel Transcript Features.</title>
        <authorList>
            <person name="Ramaprasad A."/>
            <person name="Mourier T."/>
            <person name="Naeem R."/>
            <person name="Malas T.B."/>
            <person name="Moussa E."/>
            <person name="Panigrahi A."/>
            <person name="Vermont S.J."/>
            <person name="Otto T.D."/>
            <person name="Wastling J."/>
            <person name="Pain A."/>
        </authorList>
    </citation>
    <scope>NUCLEOTIDE SEQUENCE</scope>
    <source>
        <strain evidence="4">Liverpool</strain>
    </source>
</reference>
<proteinExistence type="predicted"/>
<organism evidence="3 5">
    <name type="scientific">Neospora caninum (strain Liverpool)</name>
    <dbReference type="NCBI Taxonomy" id="572307"/>
    <lineage>
        <taxon>Eukaryota</taxon>
        <taxon>Sar</taxon>
        <taxon>Alveolata</taxon>
        <taxon>Apicomplexa</taxon>
        <taxon>Conoidasida</taxon>
        <taxon>Coccidia</taxon>
        <taxon>Eucoccidiorida</taxon>
        <taxon>Eimeriorina</taxon>
        <taxon>Sarcocystidae</taxon>
        <taxon>Neospora</taxon>
    </lineage>
</organism>
<dbReference type="eggNOG" id="ENOG502QY7I">
    <property type="taxonomic scope" value="Eukaryota"/>
</dbReference>
<feature type="chain" id="PRO_5007655415" description="Toxoplasma gondii family A protein" evidence="2">
    <location>
        <begin position="25"/>
        <end position="398"/>
    </location>
</feature>
<sequence length="398" mass="41024">MERQLFRAACLTLILGTVLSCVASDTTGLETEADFKTTIPKEGLQRDLEQVFSLGPSSTLQVIDETGKAVYLPEPSQSVDGASSGPYSAAYRFDNGACDFSKTIEFKDAFPGYTKPLWVHEESDSVESGKVSVRGPVRYTFTNPPAEYLGGGLSFCVRFKTVMAAGSDAETSTSTTATSSADSSSEPPQATPSPEQQGSQQGSNQSGTEGDSSGGGGGGGSGAGKPGSAGRVDGRHGEKGPRKEPTDPDEKVDVERLPSELKGAQNLRHGGGSQPESGAPKANENPAATPAPFSTEETSGDKVQSPTSAPTETSTPTIDVSVPEDGQVTGDANARADGQEGSVSEKSGTLSRRLSETNAGKEAYLTILVHSASWDFANGLSATSVFLLAAAATLLPIA</sequence>
<dbReference type="GeneID" id="13445565"/>
<evidence type="ECO:0000256" key="2">
    <source>
        <dbReference type="SAM" id="SignalP"/>
    </source>
</evidence>
<dbReference type="Proteomes" id="UP000007494">
    <property type="component" value="Chromosome XII"/>
</dbReference>
<dbReference type="OrthoDB" id="331226at2759"/>
<feature type="compositionally biased region" description="Low complexity" evidence="1">
    <location>
        <begin position="305"/>
        <end position="317"/>
    </location>
</feature>
<feature type="compositionally biased region" description="Polar residues" evidence="1">
    <location>
        <begin position="341"/>
        <end position="355"/>
    </location>
</feature>
<accession>F0VRJ4</accession>
<feature type="compositionally biased region" description="Polar residues" evidence="1">
    <location>
        <begin position="295"/>
        <end position="304"/>
    </location>
</feature>
<dbReference type="AlphaFoldDB" id="F0VRJ4"/>
<dbReference type="InParanoid" id="F0VRJ4"/>
<dbReference type="EMBL" id="LN714487">
    <property type="protein sequence ID" value="CEL71102.1"/>
    <property type="molecule type" value="Genomic_DNA"/>
</dbReference>
<dbReference type="EMBL" id="FR823393">
    <property type="protein sequence ID" value="CBZ56342.1"/>
    <property type="molecule type" value="Genomic_DNA"/>
</dbReference>
<feature type="compositionally biased region" description="Low complexity" evidence="1">
    <location>
        <begin position="166"/>
        <end position="211"/>
    </location>
</feature>
<reference evidence="3" key="2">
    <citation type="submission" date="2011-03" db="EMBL/GenBank/DDBJ databases">
        <title>Comparative genomics and transcriptomics of Neospora caninum and Toxoplasma gondii.</title>
        <authorList>
            <person name="Reid A.J."/>
            <person name="Sohal A."/>
            <person name="Harris D."/>
            <person name="Quail M."/>
            <person name="Sanders M."/>
            <person name="Berriman M."/>
            <person name="Wastling J.M."/>
            <person name="Pain A."/>
        </authorList>
    </citation>
    <scope>NUCLEOTIDE SEQUENCE</scope>
    <source>
        <strain evidence="3">Liverpool</strain>
    </source>
</reference>
<evidence type="ECO:0008006" key="6">
    <source>
        <dbReference type="Google" id="ProtNLM"/>
    </source>
</evidence>
<dbReference type="RefSeq" id="XP_003886367.1">
    <property type="nucleotide sequence ID" value="XM_003886318.1"/>
</dbReference>
<reference evidence="3" key="1">
    <citation type="submission" date="2011-02" db="EMBL/GenBank/DDBJ databases">
        <authorList>
            <person name="Aslett M."/>
        </authorList>
    </citation>
    <scope>NUCLEOTIDE SEQUENCE</scope>
    <source>
        <strain evidence="3">Liverpool</strain>
    </source>
</reference>
<dbReference type="PROSITE" id="PS51257">
    <property type="entry name" value="PROKAR_LIPOPROTEIN"/>
    <property type="match status" value="1"/>
</dbReference>
<dbReference type="OMA" id="LAYRYEN"/>
<name>F0VRJ4_NEOCL</name>
<protein>
    <recommendedName>
        <fullName evidence="6">Toxoplasma gondii family A protein</fullName>
    </recommendedName>
</protein>
<feature type="compositionally biased region" description="Gly residues" evidence="1">
    <location>
        <begin position="212"/>
        <end position="227"/>
    </location>
</feature>
<keyword evidence="5" id="KW-1185">Reference proteome</keyword>
<dbReference type="VEuPathDB" id="ToxoDB:NCLIV_067670"/>
<gene>
    <name evidence="4" type="ORF">BN1204_067670</name>
    <name evidence="3" type="ORF">NCLIV_067670</name>
</gene>
<feature type="signal peptide" evidence="2">
    <location>
        <begin position="1"/>
        <end position="24"/>
    </location>
</feature>
<evidence type="ECO:0000313" key="4">
    <source>
        <dbReference type="EMBL" id="CEL71102.1"/>
    </source>
</evidence>
<feature type="region of interest" description="Disordered" evidence="1">
    <location>
        <begin position="166"/>
        <end position="355"/>
    </location>
</feature>
<reference evidence="5" key="3">
    <citation type="journal article" date="2012" name="PLoS Pathog.">
        <title>Comparative genomics of the apicomplexan parasites Toxoplasma gondii and Neospora caninum: Coccidia differing in host range and transmission strategy.</title>
        <authorList>
            <person name="Reid A.J."/>
            <person name="Vermont S.J."/>
            <person name="Cotton J.A."/>
            <person name="Harris D."/>
            <person name="Hill-Cawthorne G.A."/>
            <person name="Konen-Waisman S."/>
            <person name="Latham S.M."/>
            <person name="Mourier T."/>
            <person name="Norton R."/>
            <person name="Quail M.A."/>
            <person name="Sanders M."/>
            <person name="Shanmugam D."/>
            <person name="Sohal A."/>
            <person name="Wasmuth J.D."/>
            <person name="Brunk B."/>
            <person name="Grigg M.E."/>
            <person name="Howard J.C."/>
            <person name="Parkinson J."/>
            <person name="Roos D.S."/>
            <person name="Trees A.J."/>
            <person name="Berriman M."/>
            <person name="Pain A."/>
            <person name="Wastling J.M."/>
        </authorList>
    </citation>
    <scope>NUCLEOTIDE SEQUENCE [LARGE SCALE GENOMIC DNA]</scope>
    <source>
        <strain evidence="5">Liverpool</strain>
    </source>
</reference>
<feature type="compositionally biased region" description="Basic and acidic residues" evidence="1">
    <location>
        <begin position="232"/>
        <end position="259"/>
    </location>
</feature>
<evidence type="ECO:0000313" key="5">
    <source>
        <dbReference type="Proteomes" id="UP000007494"/>
    </source>
</evidence>
<evidence type="ECO:0000256" key="1">
    <source>
        <dbReference type="SAM" id="MobiDB-lite"/>
    </source>
</evidence>
<evidence type="ECO:0000313" key="3">
    <source>
        <dbReference type="EMBL" id="CBZ56342.1"/>
    </source>
</evidence>
<keyword evidence="2" id="KW-0732">Signal</keyword>